<dbReference type="GO" id="GO:0006508">
    <property type="term" value="P:proteolysis"/>
    <property type="evidence" value="ECO:0007669"/>
    <property type="project" value="UniProtKB-KW"/>
</dbReference>
<organism evidence="10 11">
    <name type="scientific">Aquimarina aggregata</name>
    <dbReference type="NCBI Taxonomy" id="1642818"/>
    <lineage>
        <taxon>Bacteria</taxon>
        <taxon>Pseudomonadati</taxon>
        <taxon>Bacteroidota</taxon>
        <taxon>Flavobacteriia</taxon>
        <taxon>Flavobacteriales</taxon>
        <taxon>Flavobacteriaceae</taxon>
        <taxon>Aquimarina</taxon>
    </lineage>
</organism>
<evidence type="ECO:0000256" key="1">
    <source>
        <dbReference type="ARBA" id="ARBA00001947"/>
    </source>
</evidence>
<keyword evidence="6" id="KW-0862">Zinc</keyword>
<accession>A0A162CNF1</accession>
<dbReference type="InterPro" id="IPR016047">
    <property type="entry name" value="M23ase_b-sheet_dom"/>
</dbReference>
<protein>
    <submittedName>
        <fullName evidence="10">Peptidase M23</fullName>
    </submittedName>
</protein>
<evidence type="ECO:0000256" key="6">
    <source>
        <dbReference type="ARBA" id="ARBA00022833"/>
    </source>
</evidence>
<name>A0A162CNF1_9FLAO</name>
<keyword evidence="4" id="KW-0479">Metal-binding</keyword>
<dbReference type="CDD" id="cd12797">
    <property type="entry name" value="M23_peptidase"/>
    <property type="match status" value="1"/>
</dbReference>
<evidence type="ECO:0000256" key="5">
    <source>
        <dbReference type="ARBA" id="ARBA00022801"/>
    </source>
</evidence>
<dbReference type="PANTHER" id="PTHR21666">
    <property type="entry name" value="PEPTIDASE-RELATED"/>
    <property type="match status" value="1"/>
</dbReference>
<dbReference type="InterPro" id="IPR011055">
    <property type="entry name" value="Dup_hybrid_motif"/>
</dbReference>
<feature type="domain" description="Csd3-like second N-terminal" evidence="9">
    <location>
        <begin position="146"/>
        <end position="268"/>
    </location>
</feature>
<dbReference type="InterPro" id="IPR050570">
    <property type="entry name" value="Cell_wall_metabolism_enzyme"/>
</dbReference>
<keyword evidence="3" id="KW-0645">Protease</keyword>
<evidence type="ECO:0000313" key="11">
    <source>
        <dbReference type="Proteomes" id="UP000076715"/>
    </source>
</evidence>
<dbReference type="GO" id="GO:0004222">
    <property type="term" value="F:metalloendopeptidase activity"/>
    <property type="evidence" value="ECO:0007669"/>
    <property type="project" value="TreeGrafter"/>
</dbReference>
<comment type="subcellular location">
    <subcellularLocation>
        <location evidence="2">Cell envelope</location>
    </subcellularLocation>
</comment>
<comment type="caution">
    <text evidence="10">The sequence shown here is derived from an EMBL/GenBank/DDBJ whole genome shotgun (WGS) entry which is preliminary data.</text>
</comment>
<dbReference type="AlphaFoldDB" id="A0A162CNF1"/>
<reference evidence="10 11" key="1">
    <citation type="submission" date="2016-01" db="EMBL/GenBank/DDBJ databases">
        <title>The draft genome sequence of Aquimarina sp. RZW4-3-2.</title>
        <authorList>
            <person name="Wang Y."/>
        </authorList>
    </citation>
    <scope>NUCLEOTIDE SEQUENCE [LARGE SCALE GENOMIC DNA]</scope>
    <source>
        <strain evidence="10 11">RZW4-3-2</strain>
    </source>
</reference>
<evidence type="ECO:0000256" key="4">
    <source>
        <dbReference type="ARBA" id="ARBA00022723"/>
    </source>
</evidence>
<dbReference type="RefSeq" id="WP_066315604.1">
    <property type="nucleotide sequence ID" value="NZ_CANLSS010000009.1"/>
</dbReference>
<evidence type="ECO:0000259" key="9">
    <source>
        <dbReference type="Pfam" id="PF19425"/>
    </source>
</evidence>
<dbReference type="PANTHER" id="PTHR21666:SF288">
    <property type="entry name" value="CELL DIVISION PROTEIN YTFB"/>
    <property type="match status" value="1"/>
</dbReference>
<dbReference type="SUPFAM" id="SSF51261">
    <property type="entry name" value="Duplicated hybrid motif"/>
    <property type="match status" value="1"/>
</dbReference>
<evidence type="ECO:0000256" key="7">
    <source>
        <dbReference type="ARBA" id="ARBA00023049"/>
    </source>
</evidence>
<feature type="domain" description="M23ase beta-sheet core" evidence="8">
    <location>
        <begin position="282"/>
        <end position="376"/>
    </location>
</feature>
<dbReference type="GO" id="GO:0030313">
    <property type="term" value="C:cell envelope"/>
    <property type="evidence" value="ECO:0007669"/>
    <property type="project" value="UniProtKB-SubCell"/>
</dbReference>
<sequence length="417" mass="47667">MKQIGYALLFIVVLFSCKKEKKEAKIITPEVIEEKKEPPVITKYGYVLDNFNVIKDTVRPGDSFGAIMDAHGITRSRVFEISNKIKDTFNVARIMAGKPYMLLTSKDTTQKAQVFVYQNNKIDYTVIDFRDSIMAKKRKKPVKLVEKTASGTINSSLMQTFDDLDLNFLVAYDMADIYAWTIDFTRLQAGDRFKVKYTEKFIDDTIPAGVDKIKAAYFEHIGKPIYAFRFEEDSINGAIDYFDEEANNLRRAFLTAPVKFSRISSRYNLRRRIKYYGNKVRPHRGTDFAAPIGTPILATADGIVTKSERRGGNGKYVKIRHNATYDTQYLHMSRQAVKVGEFVRQGDVIGYIGMTGNTGGPHVCYRFWKNGKEVDPFKQDLPASKPLSDSLRPKFFNHIEPIKAELDSIQFKPQEIL</sequence>
<keyword evidence="5" id="KW-0378">Hydrolase</keyword>
<dbReference type="EMBL" id="LQRT01000024">
    <property type="protein sequence ID" value="KZS39774.1"/>
    <property type="molecule type" value="Genomic_DNA"/>
</dbReference>
<dbReference type="STRING" id="1642818.AWE51_08980"/>
<evidence type="ECO:0000259" key="8">
    <source>
        <dbReference type="Pfam" id="PF01551"/>
    </source>
</evidence>
<dbReference type="OrthoDB" id="9810477at2"/>
<dbReference type="Pfam" id="PF01551">
    <property type="entry name" value="Peptidase_M23"/>
    <property type="match status" value="1"/>
</dbReference>
<proteinExistence type="predicted"/>
<gene>
    <name evidence="10" type="ORF">AWE51_08980</name>
</gene>
<dbReference type="GO" id="GO:0046872">
    <property type="term" value="F:metal ion binding"/>
    <property type="evidence" value="ECO:0007669"/>
    <property type="project" value="UniProtKB-KW"/>
</dbReference>
<dbReference type="Pfam" id="PF19425">
    <property type="entry name" value="Csd3_N2"/>
    <property type="match status" value="1"/>
</dbReference>
<dbReference type="Gene3D" id="2.70.70.10">
    <property type="entry name" value="Glucose Permease (Domain IIA)"/>
    <property type="match status" value="1"/>
</dbReference>
<evidence type="ECO:0000256" key="3">
    <source>
        <dbReference type="ARBA" id="ARBA00022670"/>
    </source>
</evidence>
<dbReference type="Proteomes" id="UP000076715">
    <property type="component" value="Unassembled WGS sequence"/>
</dbReference>
<dbReference type="PROSITE" id="PS51257">
    <property type="entry name" value="PROKAR_LIPOPROTEIN"/>
    <property type="match status" value="1"/>
</dbReference>
<keyword evidence="11" id="KW-1185">Reference proteome</keyword>
<evidence type="ECO:0000313" key="10">
    <source>
        <dbReference type="EMBL" id="KZS39774.1"/>
    </source>
</evidence>
<dbReference type="InterPro" id="IPR045834">
    <property type="entry name" value="Csd3_N2"/>
</dbReference>
<keyword evidence="7" id="KW-0482">Metalloprotease</keyword>
<dbReference type="Gene3D" id="3.10.450.350">
    <property type="match status" value="1"/>
</dbReference>
<comment type="cofactor">
    <cofactor evidence="1">
        <name>Zn(2+)</name>
        <dbReference type="ChEBI" id="CHEBI:29105"/>
    </cofactor>
</comment>
<evidence type="ECO:0000256" key="2">
    <source>
        <dbReference type="ARBA" id="ARBA00004196"/>
    </source>
</evidence>